<dbReference type="InterPro" id="IPR003010">
    <property type="entry name" value="C-N_Hydrolase"/>
</dbReference>
<evidence type="ECO:0000313" key="4">
    <source>
        <dbReference type="Proteomes" id="UP000093044"/>
    </source>
</evidence>
<proteinExistence type="inferred from homology"/>
<feature type="domain" description="CN hydrolase" evidence="2">
    <location>
        <begin position="10"/>
        <end position="287"/>
    </location>
</feature>
<dbReference type="AlphaFoldDB" id="A0A1B2I2R4"/>
<dbReference type="PROSITE" id="PS50263">
    <property type="entry name" value="CN_HYDROLASE"/>
    <property type="match status" value="1"/>
</dbReference>
<reference evidence="3" key="1">
    <citation type="submission" date="2016-08" db="EMBL/GenBank/DDBJ databases">
        <title>Complete genome of Cloacibacillus porcorum.</title>
        <authorList>
            <person name="Looft T."/>
            <person name="Bayles D.O."/>
            <person name="Alt D.P."/>
        </authorList>
    </citation>
    <scope>NUCLEOTIDE SEQUENCE [LARGE SCALE GENOMIC DNA]</scope>
    <source>
        <strain evidence="3">CL-84</strain>
    </source>
</reference>
<dbReference type="EMBL" id="CP016757">
    <property type="protein sequence ID" value="ANZ44260.1"/>
    <property type="molecule type" value="Genomic_DNA"/>
</dbReference>
<dbReference type="RefSeq" id="WP_066743212.1">
    <property type="nucleotide sequence ID" value="NZ_CP016757.1"/>
</dbReference>
<dbReference type="Gene3D" id="3.60.110.10">
    <property type="entry name" value="Carbon-nitrogen hydrolase"/>
    <property type="match status" value="1"/>
</dbReference>
<dbReference type="GO" id="GO:0000257">
    <property type="term" value="F:nitrilase activity"/>
    <property type="evidence" value="ECO:0007669"/>
    <property type="project" value="UniProtKB-ARBA"/>
</dbReference>
<dbReference type="KEGG" id="cpor:BED41_03630"/>
<dbReference type="OrthoDB" id="9811121at2"/>
<name>A0A1B2I2R4_9BACT</name>
<dbReference type="GeneID" id="83056943"/>
<dbReference type="InterPro" id="IPR036526">
    <property type="entry name" value="C-N_Hydrolase_sf"/>
</dbReference>
<organism evidence="3 4">
    <name type="scientific">Cloacibacillus porcorum</name>
    <dbReference type="NCBI Taxonomy" id="1197717"/>
    <lineage>
        <taxon>Bacteria</taxon>
        <taxon>Thermotogati</taxon>
        <taxon>Synergistota</taxon>
        <taxon>Synergistia</taxon>
        <taxon>Synergistales</taxon>
        <taxon>Synergistaceae</taxon>
        <taxon>Cloacibacillus</taxon>
    </lineage>
</organism>
<evidence type="ECO:0000259" key="2">
    <source>
        <dbReference type="PROSITE" id="PS50263"/>
    </source>
</evidence>
<dbReference type="CDD" id="cd07564">
    <property type="entry name" value="nitrilases_CHs"/>
    <property type="match status" value="1"/>
</dbReference>
<dbReference type="SUPFAM" id="SSF56317">
    <property type="entry name" value="Carbon-nitrogen hydrolase"/>
    <property type="match status" value="1"/>
</dbReference>
<sequence>MKRNREQNKVRVGVVQLAPVLMDAEACLKKGLLYIEEAASKGCELVMFPEAYIPCYPKAITFGSVIGWRTPAGRRDWRRYYDNSVEVGSPIFNALAEAAAKYKVHLAMGCIERERGHGTLYCSMLFFGPDGEYLGRHRKLKPTAGERVVWGEGDASDLTVIDAPFGRYGAVICWENYMPLLRTAMYSKGIEIYLAPTADYRESWLCTARHIAREGGCFVLSANLCYKLSDYSSEIETRVDEADIPAGIINEAGSVTNGGSAIISPFGEYLAGPIYDSEEVLVADLDMNMLAEARIDFDPVGHYARPDIFKLYVNETPLNHVEFYSEKEKDI</sequence>
<dbReference type="Pfam" id="PF00795">
    <property type="entry name" value="CN_hydrolase"/>
    <property type="match status" value="1"/>
</dbReference>
<dbReference type="STRING" id="1197717.BED41_03630"/>
<dbReference type="InterPro" id="IPR044149">
    <property type="entry name" value="Nitrilases_CHs"/>
</dbReference>
<dbReference type="PROSITE" id="PS00921">
    <property type="entry name" value="NITRIL_CHT_2"/>
    <property type="match status" value="1"/>
</dbReference>
<comment type="similarity">
    <text evidence="1">Belongs to the carbon-nitrogen hydrolase superfamily. Nitrilase family.</text>
</comment>
<dbReference type="PANTHER" id="PTHR46044:SF1">
    <property type="entry name" value="CN HYDROLASE DOMAIN-CONTAINING PROTEIN"/>
    <property type="match status" value="1"/>
</dbReference>
<gene>
    <name evidence="3" type="ORF">BED41_03630</name>
</gene>
<protein>
    <submittedName>
        <fullName evidence="3">Nitrilase</fullName>
    </submittedName>
</protein>
<accession>A0A1B2I2R4</accession>
<dbReference type="PANTHER" id="PTHR46044">
    <property type="entry name" value="NITRILASE"/>
    <property type="match status" value="1"/>
</dbReference>
<keyword evidence="4" id="KW-1185">Reference proteome</keyword>
<dbReference type="InterPro" id="IPR000132">
    <property type="entry name" value="Nitrilase/CN_hydratase_CS"/>
</dbReference>
<dbReference type="Proteomes" id="UP000093044">
    <property type="component" value="Chromosome"/>
</dbReference>
<evidence type="ECO:0000313" key="3">
    <source>
        <dbReference type="EMBL" id="ANZ44260.1"/>
    </source>
</evidence>
<evidence type="ECO:0000256" key="1">
    <source>
        <dbReference type="ARBA" id="ARBA00008129"/>
    </source>
</evidence>